<organism evidence="1 2">
    <name type="scientific">Phytophthora cactorum</name>
    <dbReference type="NCBI Taxonomy" id="29920"/>
    <lineage>
        <taxon>Eukaryota</taxon>
        <taxon>Sar</taxon>
        <taxon>Stramenopiles</taxon>
        <taxon>Oomycota</taxon>
        <taxon>Peronosporomycetes</taxon>
        <taxon>Peronosporales</taxon>
        <taxon>Peronosporaceae</taxon>
        <taxon>Phytophthora</taxon>
    </lineage>
</organism>
<gene>
    <name evidence="1" type="ORF">PC117_g9185</name>
</gene>
<evidence type="ECO:0000313" key="2">
    <source>
        <dbReference type="Proteomes" id="UP000736787"/>
    </source>
</evidence>
<protein>
    <submittedName>
        <fullName evidence="1">Uncharacterized protein</fullName>
    </submittedName>
</protein>
<name>A0A8T1DSZ4_9STRA</name>
<accession>A0A8T1DSZ4</accession>
<dbReference type="AlphaFoldDB" id="A0A8T1DSZ4"/>
<sequence>MVRRDAESSPSLTIAFSVVGSVVVPFVACYACTRAARN</sequence>
<reference evidence="1" key="1">
    <citation type="submission" date="2018-10" db="EMBL/GenBank/DDBJ databases">
        <title>Effector identification in a new, highly contiguous assembly of the strawberry crown rot pathogen Phytophthora cactorum.</title>
        <authorList>
            <person name="Armitage A.D."/>
            <person name="Nellist C.F."/>
            <person name="Bates H."/>
            <person name="Vickerstaff R.J."/>
            <person name="Harrison R.J."/>
        </authorList>
    </citation>
    <scope>NUCLEOTIDE SEQUENCE</scope>
    <source>
        <strain evidence="1">4040</strain>
    </source>
</reference>
<dbReference type="EMBL" id="RCMK01000207">
    <property type="protein sequence ID" value="KAG2944048.1"/>
    <property type="molecule type" value="Genomic_DNA"/>
</dbReference>
<proteinExistence type="predicted"/>
<evidence type="ECO:0000313" key="1">
    <source>
        <dbReference type="EMBL" id="KAG2944048.1"/>
    </source>
</evidence>
<comment type="caution">
    <text evidence="1">The sequence shown here is derived from an EMBL/GenBank/DDBJ whole genome shotgun (WGS) entry which is preliminary data.</text>
</comment>
<dbReference type="Proteomes" id="UP000736787">
    <property type="component" value="Unassembled WGS sequence"/>
</dbReference>